<reference evidence="8 9" key="1">
    <citation type="submission" date="2020-08" db="EMBL/GenBank/DDBJ databases">
        <title>Cohnella phylogeny.</title>
        <authorList>
            <person name="Dunlap C."/>
        </authorList>
    </citation>
    <scope>NUCLEOTIDE SEQUENCE [LARGE SCALE GENOMIC DNA]</scope>
    <source>
        <strain evidence="8 9">DSM 28246</strain>
    </source>
</reference>
<dbReference type="GO" id="GO:0005886">
    <property type="term" value="C:plasma membrane"/>
    <property type="evidence" value="ECO:0007669"/>
    <property type="project" value="UniProtKB-SubCell"/>
</dbReference>
<dbReference type="Gene3D" id="1.10.3720.10">
    <property type="entry name" value="MetI-like"/>
    <property type="match status" value="1"/>
</dbReference>
<dbReference type="PANTHER" id="PTHR43496">
    <property type="entry name" value="PROTEIN LPLB"/>
    <property type="match status" value="1"/>
</dbReference>
<feature type="domain" description="ABC transmembrane type-1" evidence="7">
    <location>
        <begin position="105"/>
        <end position="320"/>
    </location>
</feature>
<dbReference type="SUPFAM" id="SSF161098">
    <property type="entry name" value="MetI-like"/>
    <property type="match status" value="1"/>
</dbReference>
<accession>A0A7X0RTC7</accession>
<evidence type="ECO:0000256" key="1">
    <source>
        <dbReference type="ARBA" id="ARBA00004141"/>
    </source>
</evidence>
<feature type="transmembrane region" description="Helical" evidence="6">
    <location>
        <begin position="45"/>
        <end position="63"/>
    </location>
</feature>
<evidence type="ECO:0000313" key="9">
    <source>
        <dbReference type="Proteomes" id="UP000547209"/>
    </source>
</evidence>
<evidence type="ECO:0000256" key="5">
    <source>
        <dbReference type="ARBA" id="ARBA00023136"/>
    </source>
</evidence>
<dbReference type="InterPro" id="IPR000515">
    <property type="entry name" value="MetI-like"/>
</dbReference>
<dbReference type="AlphaFoldDB" id="A0A7X0RTC7"/>
<proteinExistence type="inferred from homology"/>
<keyword evidence="2 6" id="KW-0813">Transport</keyword>
<dbReference type="Proteomes" id="UP000547209">
    <property type="component" value="Unassembled WGS sequence"/>
</dbReference>
<feature type="transmembrane region" description="Helical" evidence="6">
    <location>
        <begin position="174"/>
        <end position="192"/>
    </location>
</feature>
<evidence type="ECO:0000259" key="7">
    <source>
        <dbReference type="PROSITE" id="PS50928"/>
    </source>
</evidence>
<feature type="transmembrane region" description="Helical" evidence="6">
    <location>
        <begin position="204"/>
        <end position="226"/>
    </location>
</feature>
<evidence type="ECO:0000313" key="8">
    <source>
        <dbReference type="EMBL" id="MBB6671839.1"/>
    </source>
</evidence>
<dbReference type="PROSITE" id="PS50928">
    <property type="entry name" value="ABC_TM1"/>
    <property type="match status" value="1"/>
</dbReference>
<sequence>MPASAGLRAQTSRGRRVRSPFTGCLASRRRVRQLNILRGWSRHKYIYLMLLPVIVYYVVFLYLPMYGLQIAFKDFSPAKGVWGSPWVGFDHFVSFYDSYYFWRLIRNTVLISFYELIFGFPAPILLALLLNEIRVRIFRNVVQSITYLPHFISIVVVSGMMIDFLSSDGMINQLTGLLGLPSVSFLISPEWFRTIYVSSGIWQGVGWGSIIFLAAISGIDPSLYEAAKSDGAGRFRQIWHITLPGILPTIMIMLILRFGTLMAGGSMEKILLLYNSTTYETADVISTFVYRRGLLQMDYGFSAAIGLFNNVMNFLLLVAANRFSRKINNTSLW</sequence>
<evidence type="ECO:0000256" key="4">
    <source>
        <dbReference type="ARBA" id="ARBA00022989"/>
    </source>
</evidence>
<dbReference type="Pfam" id="PF00528">
    <property type="entry name" value="BPD_transp_1"/>
    <property type="match status" value="1"/>
</dbReference>
<feature type="transmembrane region" description="Helical" evidence="6">
    <location>
        <begin position="238"/>
        <end position="259"/>
    </location>
</feature>
<dbReference type="PANTHER" id="PTHR43496:SF1">
    <property type="entry name" value="POLYGALACTURONAN_RHAMNOGALACTURONAN TRANSPORT SYSTEM PERMEASE PROTEIN YTEP"/>
    <property type="match status" value="1"/>
</dbReference>
<organism evidence="8 9">
    <name type="scientific">Cohnella nanjingensis</name>
    <dbReference type="NCBI Taxonomy" id="1387779"/>
    <lineage>
        <taxon>Bacteria</taxon>
        <taxon>Bacillati</taxon>
        <taxon>Bacillota</taxon>
        <taxon>Bacilli</taxon>
        <taxon>Bacillales</taxon>
        <taxon>Paenibacillaceae</taxon>
        <taxon>Cohnella</taxon>
    </lineage>
</organism>
<comment type="caution">
    <text evidence="8">The sequence shown here is derived from an EMBL/GenBank/DDBJ whole genome shotgun (WGS) entry which is preliminary data.</text>
</comment>
<feature type="transmembrane region" description="Helical" evidence="6">
    <location>
        <begin position="109"/>
        <end position="129"/>
    </location>
</feature>
<protein>
    <submittedName>
        <fullName evidence="8">Sugar ABC transporter permease</fullName>
    </submittedName>
</protein>
<gene>
    <name evidence="8" type="ORF">H7C19_14205</name>
</gene>
<evidence type="ECO:0000256" key="6">
    <source>
        <dbReference type="RuleBase" id="RU363032"/>
    </source>
</evidence>
<dbReference type="InterPro" id="IPR035906">
    <property type="entry name" value="MetI-like_sf"/>
</dbReference>
<dbReference type="EMBL" id="JACJVP010000024">
    <property type="protein sequence ID" value="MBB6671839.1"/>
    <property type="molecule type" value="Genomic_DNA"/>
</dbReference>
<feature type="transmembrane region" description="Helical" evidence="6">
    <location>
        <begin position="299"/>
        <end position="320"/>
    </location>
</feature>
<name>A0A7X0RTC7_9BACL</name>
<keyword evidence="4 6" id="KW-1133">Transmembrane helix</keyword>
<dbReference type="CDD" id="cd06261">
    <property type="entry name" value="TM_PBP2"/>
    <property type="match status" value="1"/>
</dbReference>
<feature type="transmembrane region" description="Helical" evidence="6">
    <location>
        <begin position="141"/>
        <end position="162"/>
    </location>
</feature>
<keyword evidence="5 6" id="KW-0472">Membrane</keyword>
<dbReference type="GO" id="GO:0055085">
    <property type="term" value="P:transmembrane transport"/>
    <property type="evidence" value="ECO:0007669"/>
    <property type="project" value="InterPro"/>
</dbReference>
<keyword evidence="3 6" id="KW-0812">Transmembrane</keyword>
<evidence type="ECO:0000256" key="3">
    <source>
        <dbReference type="ARBA" id="ARBA00022692"/>
    </source>
</evidence>
<evidence type="ECO:0000256" key="2">
    <source>
        <dbReference type="ARBA" id="ARBA00022448"/>
    </source>
</evidence>
<comment type="similarity">
    <text evidence="6">Belongs to the binding-protein-dependent transport system permease family.</text>
</comment>
<comment type="subcellular location">
    <subcellularLocation>
        <location evidence="6">Cell membrane</location>
        <topology evidence="6">Multi-pass membrane protein</topology>
    </subcellularLocation>
    <subcellularLocation>
        <location evidence="1">Membrane</location>
        <topology evidence="1">Multi-pass membrane protein</topology>
    </subcellularLocation>
</comment>
<keyword evidence="9" id="KW-1185">Reference proteome</keyword>